<dbReference type="InterPro" id="IPR004358">
    <property type="entry name" value="Sig_transdc_His_kin-like_C"/>
</dbReference>
<keyword evidence="4" id="KW-1003">Cell membrane</keyword>
<dbReference type="PANTHER" id="PTHR43547:SF10">
    <property type="entry name" value="SENSOR HISTIDINE KINASE DCUS"/>
    <property type="match status" value="1"/>
</dbReference>
<dbReference type="EMBL" id="CP163302">
    <property type="protein sequence ID" value="XDP46918.1"/>
    <property type="molecule type" value="Genomic_DNA"/>
</dbReference>
<evidence type="ECO:0000256" key="2">
    <source>
        <dbReference type="ARBA" id="ARBA00004651"/>
    </source>
</evidence>
<evidence type="ECO:0000256" key="7">
    <source>
        <dbReference type="ARBA" id="ARBA00022692"/>
    </source>
</evidence>
<dbReference type="SUPFAM" id="SSF103190">
    <property type="entry name" value="Sensory domain-like"/>
    <property type="match status" value="1"/>
</dbReference>
<dbReference type="Pfam" id="PF17203">
    <property type="entry name" value="sCache_3_2"/>
    <property type="match status" value="1"/>
</dbReference>
<dbReference type="EC" id="2.7.13.3" evidence="3"/>
<dbReference type="PRINTS" id="PR00344">
    <property type="entry name" value="BCTRLSENSOR"/>
</dbReference>
<keyword evidence="7 15" id="KW-0812">Transmembrane</keyword>
<dbReference type="InterPro" id="IPR003594">
    <property type="entry name" value="HATPase_dom"/>
</dbReference>
<gene>
    <name evidence="18" type="ORF">AB5L97_07995</name>
</gene>
<dbReference type="GO" id="GO:0000155">
    <property type="term" value="F:phosphorelay sensor kinase activity"/>
    <property type="evidence" value="ECO:0007669"/>
    <property type="project" value="TreeGrafter"/>
</dbReference>
<evidence type="ECO:0000256" key="15">
    <source>
        <dbReference type="SAM" id="Phobius"/>
    </source>
</evidence>
<evidence type="ECO:0000256" key="4">
    <source>
        <dbReference type="ARBA" id="ARBA00022475"/>
    </source>
</evidence>
<keyword evidence="8" id="KW-0547">Nucleotide-binding</keyword>
<evidence type="ECO:0000313" key="18">
    <source>
        <dbReference type="EMBL" id="XDP46918.1"/>
    </source>
</evidence>
<feature type="region of interest" description="Disordered" evidence="14">
    <location>
        <begin position="246"/>
        <end position="283"/>
    </location>
</feature>
<dbReference type="AlphaFoldDB" id="A0AB39L7K0"/>
<dbReference type="SMART" id="SM00387">
    <property type="entry name" value="HATPase_c"/>
    <property type="match status" value="1"/>
</dbReference>
<dbReference type="InterPro" id="IPR036890">
    <property type="entry name" value="HATPase_C_sf"/>
</dbReference>
<dbReference type="SUPFAM" id="SSF55874">
    <property type="entry name" value="ATPase domain of HSP90 chaperone/DNA topoisomerase II/histidine kinase"/>
    <property type="match status" value="1"/>
</dbReference>
<feature type="domain" description="PAS" evidence="17">
    <location>
        <begin position="210"/>
        <end position="256"/>
    </location>
</feature>
<evidence type="ECO:0000256" key="13">
    <source>
        <dbReference type="ARBA" id="ARBA00023136"/>
    </source>
</evidence>
<evidence type="ECO:0000256" key="9">
    <source>
        <dbReference type="ARBA" id="ARBA00022777"/>
    </source>
</evidence>
<dbReference type="InterPro" id="IPR033463">
    <property type="entry name" value="sCache_3"/>
</dbReference>
<comment type="catalytic activity">
    <reaction evidence="1">
        <text>ATP + protein L-histidine = ADP + protein N-phospho-L-histidine.</text>
        <dbReference type="EC" id="2.7.13.3"/>
    </reaction>
</comment>
<proteinExistence type="predicted"/>
<dbReference type="PROSITE" id="PS50109">
    <property type="entry name" value="HIS_KIN"/>
    <property type="match status" value="1"/>
</dbReference>
<comment type="subcellular location">
    <subcellularLocation>
        <location evidence="2">Cell membrane</location>
        <topology evidence="2">Multi-pass membrane protein</topology>
    </subcellularLocation>
</comment>
<dbReference type="InterPro" id="IPR000014">
    <property type="entry name" value="PAS"/>
</dbReference>
<dbReference type="Gene3D" id="3.30.450.20">
    <property type="entry name" value="PAS domain"/>
    <property type="match status" value="2"/>
</dbReference>
<reference evidence="18" key="1">
    <citation type="submission" date="2024-07" db="EMBL/GenBank/DDBJ databases">
        <authorList>
            <person name="fu j."/>
        </authorList>
    </citation>
    <scope>NUCLEOTIDE SEQUENCE</scope>
    <source>
        <strain evidence="18">P10A9</strain>
    </source>
</reference>
<dbReference type="RefSeq" id="WP_369047117.1">
    <property type="nucleotide sequence ID" value="NZ_CP163302.1"/>
</dbReference>
<evidence type="ECO:0000256" key="8">
    <source>
        <dbReference type="ARBA" id="ARBA00022741"/>
    </source>
</evidence>
<dbReference type="Pfam" id="PF02518">
    <property type="entry name" value="HATPase_c"/>
    <property type="match status" value="1"/>
</dbReference>
<evidence type="ECO:0000256" key="6">
    <source>
        <dbReference type="ARBA" id="ARBA00022679"/>
    </source>
</evidence>
<keyword evidence="12" id="KW-0902">Two-component regulatory system</keyword>
<evidence type="ECO:0000256" key="3">
    <source>
        <dbReference type="ARBA" id="ARBA00012438"/>
    </source>
</evidence>
<dbReference type="KEGG" id="spue:AB5L97_07995"/>
<keyword evidence="13 15" id="KW-0472">Membrane</keyword>
<dbReference type="GO" id="GO:0005524">
    <property type="term" value="F:ATP binding"/>
    <property type="evidence" value="ECO:0007669"/>
    <property type="project" value="UniProtKB-KW"/>
</dbReference>
<keyword evidence="6" id="KW-0808">Transferase</keyword>
<evidence type="ECO:0000259" key="17">
    <source>
        <dbReference type="PROSITE" id="PS50112"/>
    </source>
</evidence>
<protein>
    <recommendedName>
        <fullName evidence="3">histidine kinase</fullName>
        <ecNumber evidence="3">2.7.13.3</ecNumber>
    </recommendedName>
</protein>
<evidence type="ECO:0000256" key="12">
    <source>
        <dbReference type="ARBA" id="ARBA00023012"/>
    </source>
</evidence>
<keyword evidence="5" id="KW-0597">Phosphoprotein</keyword>
<dbReference type="PANTHER" id="PTHR43547">
    <property type="entry name" value="TWO-COMPONENT HISTIDINE KINASE"/>
    <property type="match status" value="1"/>
</dbReference>
<dbReference type="SUPFAM" id="SSF55785">
    <property type="entry name" value="PYP-like sensor domain (PAS domain)"/>
    <property type="match status" value="1"/>
</dbReference>
<evidence type="ECO:0000256" key="5">
    <source>
        <dbReference type="ARBA" id="ARBA00022553"/>
    </source>
</evidence>
<organism evidence="18">
    <name type="scientific">Sinomonas puerhi</name>
    <dbReference type="NCBI Taxonomy" id="3238584"/>
    <lineage>
        <taxon>Bacteria</taxon>
        <taxon>Bacillati</taxon>
        <taxon>Actinomycetota</taxon>
        <taxon>Actinomycetes</taxon>
        <taxon>Micrococcales</taxon>
        <taxon>Micrococcaceae</taxon>
        <taxon>Sinomonas</taxon>
    </lineage>
</organism>
<accession>A0AB39L7K0</accession>
<keyword evidence="9" id="KW-0418">Kinase</keyword>
<dbReference type="InterPro" id="IPR029151">
    <property type="entry name" value="Sensor-like_sf"/>
</dbReference>
<keyword evidence="11 15" id="KW-1133">Transmembrane helix</keyword>
<sequence length="556" mass="58434">MRPLSLAARMLWTLVLAVVLLTAFVGTAMYVDARDQSQQQAAKRTLAVAAAIADSPVVRDAATRARAVDPTTALQPYAVQVTRDAGLDFITIMAPDGTRWTHQNPAEIGGKYIGSIDEALAGHPFTEETAGTLGPSVRTIVPIMEGTAVVGMVAAGVKVSAIEVATAGRLPALLAIAAVVLALGSLGAFAVGRYLSRVTRGYGPEQLGQLFAYYESVLHSVREGVILVDGKGQVVIRNDQASRLLGIPDDDAGSRNYPPRNDPRRPAPRSGTGLPAPLPTLGSLGIPGSLRELLASGRTARDEIHLTGERVLVVNQEPAVSQEGRRGRVLGAVATLRDQTEIEALGSELQTMRTLSDALRSQTHEHANRLHTIVSLLELGQTERALAFATDDLRLSQSLADELVVSVDEPIVAALIMGKAAQANERGIRLDAEATASVAGSGLAPADLVTIVGNLVDNAIDAAAAGSTPRWVSLEIVEHEGSIVIEVADSGPGIRENETDEILRFGYSTKPQTGHGRGLGLALVKRSVERLGGSLTVSRRAGAVFTVVLPRKESAA</sequence>
<dbReference type="Gene3D" id="3.30.565.10">
    <property type="entry name" value="Histidine kinase-like ATPase, C-terminal domain"/>
    <property type="match status" value="1"/>
</dbReference>
<feature type="domain" description="Histidine kinase" evidence="16">
    <location>
        <begin position="361"/>
        <end position="553"/>
    </location>
</feature>
<dbReference type="PROSITE" id="PS50112">
    <property type="entry name" value="PAS"/>
    <property type="match status" value="1"/>
</dbReference>
<keyword evidence="10 18" id="KW-0067">ATP-binding</keyword>
<evidence type="ECO:0000256" key="14">
    <source>
        <dbReference type="SAM" id="MobiDB-lite"/>
    </source>
</evidence>
<dbReference type="GO" id="GO:0005886">
    <property type="term" value="C:plasma membrane"/>
    <property type="evidence" value="ECO:0007669"/>
    <property type="project" value="UniProtKB-SubCell"/>
</dbReference>
<dbReference type="InterPro" id="IPR035965">
    <property type="entry name" value="PAS-like_dom_sf"/>
</dbReference>
<evidence type="ECO:0000256" key="11">
    <source>
        <dbReference type="ARBA" id="ARBA00022989"/>
    </source>
</evidence>
<evidence type="ECO:0000259" key="16">
    <source>
        <dbReference type="PROSITE" id="PS50109"/>
    </source>
</evidence>
<evidence type="ECO:0000256" key="10">
    <source>
        <dbReference type="ARBA" id="ARBA00022840"/>
    </source>
</evidence>
<dbReference type="InterPro" id="IPR005467">
    <property type="entry name" value="His_kinase_dom"/>
</dbReference>
<name>A0AB39L7K0_9MICC</name>
<feature type="transmembrane region" description="Helical" evidence="15">
    <location>
        <begin position="170"/>
        <end position="191"/>
    </location>
</feature>
<evidence type="ECO:0000256" key="1">
    <source>
        <dbReference type="ARBA" id="ARBA00000085"/>
    </source>
</evidence>